<protein>
    <submittedName>
        <fullName evidence="1">Uncharacterized protein</fullName>
    </submittedName>
</protein>
<evidence type="ECO:0000313" key="2">
    <source>
        <dbReference type="Proteomes" id="UP000237105"/>
    </source>
</evidence>
<dbReference type="Proteomes" id="UP000237105">
    <property type="component" value="Unassembled WGS sequence"/>
</dbReference>
<keyword evidence="2" id="KW-1185">Reference proteome</keyword>
<sequence>LTVYDNMVKLRGVTDDANLGMVTKEPIQVRIGPVRSAQAKRIKESLNELIQSIWIEINSWKPKDDVPHGP</sequence>
<proteinExistence type="predicted"/>
<name>A0A2P5BVG5_PARAD</name>
<feature type="non-terminal residue" evidence="1">
    <location>
        <position position="1"/>
    </location>
</feature>
<dbReference type="EMBL" id="JXTB01000215">
    <property type="protein sequence ID" value="PON52770.1"/>
    <property type="molecule type" value="Genomic_DNA"/>
</dbReference>
<accession>A0A2P5BVG5</accession>
<evidence type="ECO:0000313" key="1">
    <source>
        <dbReference type="EMBL" id="PON52770.1"/>
    </source>
</evidence>
<comment type="caution">
    <text evidence="1">The sequence shown here is derived from an EMBL/GenBank/DDBJ whole genome shotgun (WGS) entry which is preliminary data.</text>
</comment>
<gene>
    <name evidence="1" type="ORF">PanWU01x14_207310</name>
</gene>
<reference evidence="2" key="1">
    <citation type="submission" date="2016-06" db="EMBL/GenBank/DDBJ databases">
        <title>Parallel loss of symbiosis genes in relatives of nitrogen-fixing non-legume Parasponia.</title>
        <authorList>
            <person name="Van Velzen R."/>
            <person name="Holmer R."/>
            <person name="Bu F."/>
            <person name="Rutten L."/>
            <person name="Van Zeijl A."/>
            <person name="Liu W."/>
            <person name="Santuari L."/>
            <person name="Cao Q."/>
            <person name="Sharma T."/>
            <person name="Shen D."/>
            <person name="Roswanjaya Y."/>
            <person name="Wardhani T."/>
            <person name="Kalhor M.S."/>
            <person name="Jansen J."/>
            <person name="Van den Hoogen J."/>
            <person name="Gungor B."/>
            <person name="Hartog M."/>
            <person name="Hontelez J."/>
            <person name="Verver J."/>
            <person name="Yang W.-C."/>
            <person name="Schijlen E."/>
            <person name="Repin R."/>
            <person name="Schilthuizen M."/>
            <person name="Schranz E."/>
            <person name="Heidstra R."/>
            <person name="Miyata K."/>
            <person name="Fedorova E."/>
            <person name="Kohlen W."/>
            <person name="Bisseling T."/>
            <person name="Smit S."/>
            <person name="Geurts R."/>
        </authorList>
    </citation>
    <scope>NUCLEOTIDE SEQUENCE [LARGE SCALE GENOMIC DNA]</scope>
    <source>
        <strain evidence="2">cv. WU1-14</strain>
    </source>
</reference>
<dbReference type="AlphaFoldDB" id="A0A2P5BVG5"/>
<organism evidence="1 2">
    <name type="scientific">Parasponia andersonii</name>
    <name type="common">Sponia andersonii</name>
    <dbReference type="NCBI Taxonomy" id="3476"/>
    <lineage>
        <taxon>Eukaryota</taxon>
        <taxon>Viridiplantae</taxon>
        <taxon>Streptophyta</taxon>
        <taxon>Embryophyta</taxon>
        <taxon>Tracheophyta</taxon>
        <taxon>Spermatophyta</taxon>
        <taxon>Magnoliopsida</taxon>
        <taxon>eudicotyledons</taxon>
        <taxon>Gunneridae</taxon>
        <taxon>Pentapetalae</taxon>
        <taxon>rosids</taxon>
        <taxon>fabids</taxon>
        <taxon>Rosales</taxon>
        <taxon>Cannabaceae</taxon>
        <taxon>Parasponia</taxon>
    </lineage>
</organism>
<dbReference type="OrthoDB" id="1716624at2759"/>